<proteinExistence type="predicted"/>
<dbReference type="Pfam" id="PF03473">
    <property type="entry name" value="MOSC"/>
    <property type="match status" value="1"/>
</dbReference>
<dbReference type="InterPro" id="IPR005302">
    <property type="entry name" value="MoCF_Sase_C"/>
</dbReference>
<reference evidence="2 3" key="1">
    <citation type="submission" date="2018-06" db="EMBL/GenBank/DDBJ databases">
        <title>Genomic Encyclopedia of Type Strains, Phase IV (KMG-IV): sequencing the most valuable type-strain genomes for metagenomic binning, comparative biology and taxonomic classification.</title>
        <authorList>
            <person name="Goeker M."/>
        </authorList>
    </citation>
    <scope>NUCLEOTIDE SEQUENCE [LARGE SCALE GENOMIC DNA]</scope>
    <source>
        <strain evidence="2 3">DSM 18048</strain>
    </source>
</reference>
<evidence type="ECO:0000313" key="3">
    <source>
        <dbReference type="Proteomes" id="UP000248326"/>
    </source>
</evidence>
<dbReference type="InterPro" id="IPR011037">
    <property type="entry name" value="Pyrv_Knase-like_insert_dom_sf"/>
</dbReference>
<dbReference type="Proteomes" id="UP000248326">
    <property type="component" value="Unassembled WGS sequence"/>
</dbReference>
<dbReference type="PANTHER" id="PTHR36930:SF1">
    <property type="entry name" value="MOSC DOMAIN-CONTAINING PROTEIN"/>
    <property type="match status" value="1"/>
</dbReference>
<comment type="caution">
    <text evidence="2">The sequence shown here is derived from an EMBL/GenBank/DDBJ whole genome shotgun (WGS) entry which is preliminary data.</text>
</comment>
<name>A0A318S2W2_9DEIO</name>
<dbReference type="GO" id="GO:0030170">
    <property type="term" value="F:pyridoxal phosphate binding"/>
    <property type="evidence" value="ECO:0007669"/>
    <property type="project" value="InterPro"/>
</dbReference>
<sequence length="153" mass="16641">MTTLPRAGRIERVLVRTRHRGPMRDVPETQAIVGVGLHGDHRDAKTPSDAKRQVTLIQAEHFPVMIALAARDVTPEDLRRNLVVSGINLLALKDERFYVGSVLLQGTGPCHPCSRMEENLGEGGYNVVRGHGGITARVLEGGVLRVGDVVRPA</sequence>
<dbReference type="PANTHER" id="PTHR36930">
    <property type="entry name" value="METAL-SULFUR CLUSTER BIOSYNTHESIS PROTEINS YUAD-RELATED"/>
    <property type="match status" value="1"/>
</dbReference>
<gene>
    <name evidence="2" type="ORF">DES52_112113</name>
</gene>
<dbReference type="InterPro" id="IPR052716">
    <property type="entry name" value="MOSC_domain"/>
</dbReference>
<organism evidence="2 3">
    <name type="scientific">Deinococcus yavapaiensis KR-236</name>
    <dbReference type="NCBI Taxonomy" id="694435"/>
    <lineage>
        <taxon>Bacteria</taxon>
        <taxon>Thermotogati</taxon>
        <taxon>Deinococcota</taxon>
        <taxon>Deinococci</taxon>
        <taxon>Deinococcales</taxon>
        <taxon>Deinococcaceae</taxon>
        <taxon>Deinococcus</taxon>
    </lineage>
</organism>
<dbReference type="GO" id="GO:0003824">
    <property type="term" value="F:catalytic activity"/>
    <property type="evidence" value="ECO:0007669"/>
    <property type="project" value="InterPro"/>
</dbReference>
<dbReference type="GO" id="GO:0030151">
    <property type="term" value="F:molybdenum ion binding"/>
    <property type="evidence" value="ECO:0007669"/>
    <property type="project" value="InterPro"/>
</dbReference>
<accession>A0A318S2W2</accession>
<dbReference type="SUPFAM" id="SSF50800">
    <property type="entry name" value="PK beta-barrel domain-like"/>
    <property type="match status" value="1"/>
</dbReference>
<dbReference type="EMBL" id="QJSX01000012">
    <property type="protein sequence ID" value="PYE52792.1"/>
    <property type="molecule type" value="Genomic_DNA"/>
</dbReference>
<evidence type="ECO:0000259" key="1">
    <source>
        <dbReference type="PROSITE" id="PS51340"/>
    </source>
</evidence>
<keyword evidence="3" id="KW-1185">Reference proteome</keyword>
<dbReference type="PROSITE" id="PS51340">
    <property type="entry name" value="MOSC"/>
    <property type="match status" value="1"/>
</dbReference>
<evidence type="ECO:0000313" key="2">
    <source>
        <dbReference type="EMBL" id="PYE52792.1"/>
    </source>
</evidence>
<dbReference type="AlphaFoldDB" id="A0A318S2W2"/>
<dbReference type="Gene3D" id="2.40.33.20">
    <property type="entry name" value="PK beta-barrel domain-like"/>
    <property type="match status" value="1"/>
</dbReference>
<protein>
    <submittedName>
        <fullName evidence="2">MOSC domain-containing protein</fullName>
    </submittedName>
</protein>
<feature type="domain" description="MOSC" evidence="1">
    <location>
        <begin position="24"/>
        <end position="153"/>
    </location>
</feature>